<gene>
    <name evidence="1" type="ORF">HGD76_01300</name>
</gene>
<evidence type="ECO:0000313" key="1">
    <source>
        <dbReference type="EMBL" id="QJB43073.1"/>
    </source>
</evidence>
<dbReference type="AlphaFoldDB" id="A0A6H2BV77"/>
<evidence type="ECO:0000313" key="2">
    <source>
        <dbReference type="Proteomes" id="UP000502433"/>
    </source>
</evidence>
<dbReference type="RefSeq" id="WP_168632208.1">
    <property type="nucleotide sequence ID" value="NZ_CP051206.1"/>
</dbReference>
<protein>
    <submittedName>
        <fullName evidence="1">UPF0175 family protein</fullName>
    </submittedName>
</protein>
<name>A0A6H2BV77_DOLFA</name>
<dbReference type="Proteomes" id="UP000502433">
    <property type="component" value="Chromosome"/>
</dbReference>
<reference evidence="1 2" key="1">
    <citation type="submission" date="2020-04" db="EMBL/GenBank/DDBJ databases">
        <title>Genome-Wide Identification of 5-Methylcytosine Sites in Bacterial Genomes By High-Throughput Sequencing of MspJI Restriction Fragments.</title>
        <authorList>
            <person name="Wu V."/>
        </authorList>
    </citation>
    <scope>NUCLEOTIDE SEQUENCE [LARGE SCALE GENOMIC DNA]</scope>
    <source>
        <strain evidence="1 2">CCAP 1403/13f</strain>
    </source>
</reference>
<dbReference type="EMBL" id="CP051206">
    <property type="protein sequence ID" value="QJB43073.1"/>
    <property type="molecule type" value="Genomic_DNA"/>
</dbReference>
<organism evidence="1 2">
    <name type="scientific">Dolichospermum flos-aquae CCAP 1403/13F</name>
    <dbReference type="NCBI Taxonomy" id="315271"/>
    <lineage>
        <taxon>Bacteria</taxon>
        <taxon>Bacillati</taxon>
        <taxon>Cyanobacteriota</taxon>
        <taxon>Cyanophyceae</taxon>
        <taxon>Nostocales</taxon>
        <taxon>Aphanizomenonaceae</taxon>
        <taxon>Dolichospermum</taxon>
    </lineage>
</organism>
<dbReference type="KEGG" id="dfs:HGD76_01300"/>
<proteinExistence type="predicted"/>
<dbReference type="Pfam" id="PF03683">
    <property type="entry name" value="UPF0175"/>
    <property type="match status" value="1"/>
</dbReference>
<reference evidence="1 2" key="2">
    <citation type="submission" date="2020-04" db="EMBL/GenBank/DDBJ databases">
        <authorList>
            <person name="Fomenkov A."/>
            <person name="Anton B.P."/>
            <person name="Roberts R.J."/>
        </authorList>
    </citation>
    <scope>NUCLEOTIDE SEQUENCE [LARGE SCALE GENOMIC DNA]</scope>
    <source>
        <strain evidence="1 2">CCAP 1403/13f</strain>
    </source>
</reference>
<sequence>MSIVITEDTLKTISMSEDELLLEIAIMLFQQEKFTLGQASNFAKMNQLQLQKILGSRQISPHYDLAELKEDIDSLEANNWL</sequence>
<dbReference type="InterPro" id="IPR005368">
    <property type="entry name" value="UPF0175"/>
</dbReference>
<accession>A0A6H2BV77</accession>